<dbReference type="EMBL" id="APAU02000107">
    <property type="protein sequence ID" value="EUB56672.1"/>
    <property type="molecule type" value="Genomic_DNA"/>
</dbReference>
<dbReference type="STRING" id="6210.W6UEX2"/>
<proteinExistence type="predicted"/>
<feature type="region of interest" description="Disordered" evidence="1">
    <location>
        <begin position="1009"/>
        <end position="1049"/>
    </location>
</feature>
<dbReference type="InterPro" id="IPR001394">
    <property type="entry name" value="Peptidase_C19_UCH"/>
</dbReference>
<evidence type="ECO:0000313" key="3">
    <source>
        <dbReference type="EMBL" id="EUB56672.1"/>
    </source>
</evidence>
<keyword evidence="3" id="KW-0378">Hydrolase</keyword>
<feature type="domain" description="USP" evidence="2">
    <location>
        <begin position="1"/>
        <end position="290"/>
    </location>
</feature>
<dbReference type="Gene3D" id="3.90.70.10">
    <property type="entry name" value="Cysteine proteinases"/>
    <property type="match status" value="1"/>
</dbReference>
<dbReference type="KEGG" id="egl:EGR_08478"/>
<dbReference type="GO" id="GO:0016579">
    <property type="term" value="P:protein deubiquitination"/>
    <property type="evidence" value="ECO:0007669"/>
    <property type="project" value="InterPro"/>
</dbReference>
<dbReference type="InterPro" id="IPR018200">
    <property type="entry name" value="USP_CS"/>
</dbReference>
<feature type="region of interest" description="Disordered" evidence="1">
    <location>
        <begin position="124"/>
        <end position="156"/>
    </location>
</feature>
<keyword evidence="4" id="KW-1185">Reference proteome</keyword>
<dbReference type="GeneID" id="36344193"/>
<feature type="region of interest" description="Disordered" evidence="1">
    <location>
        <begin position="857"/>
        <end position="907"/>
    </location>
</feature>
<dbReference type="PANTHER" id="PTHR24006:SF943">
    <property type="entry name" value="UBIQUITIN CARBOXYL-TERMINAL HYDROLASE PUF"/>
    <property type="match status" value="1"/>
</dbReference>
<feature type="compositionally biased region" description="Low complexity" evidence="1">
    <location>
        <begin position="874"/>
        <end position="885"/>
    </location>
</feature>
<evidence type="ECO:0000259" key="2">
    <source>
        <dbReference type="PROSITE" id="PS50235"/>
    </source>
</evidence>
<evidence type="ECO:0000256" key="1">
    <source>
        <dbReference type="SAM" id="MobiDB-lite"/>
    </source>
</evidence>
<gene>
    <name evidence="3" type="ORF">EGR_08478</name>
</gene>
<dbReference type="InterPro" id="IPR050164">
    <property type="entry name" value="Peptidase_C19"/>
</dbReference>
<name>W6UEX2_ECHGR</name>
<comment type="caution">
    <text evidence="3">The sequence shown here is derived from an EMBL/GenBank/DDBJ whole genome shotgun (WGS) entry which is preliminary data.</text>
</comment>
<dbReference type="PROSITE" id="PS00973">
    <property type="entry name" value="USP_2"/>
    <property type="match status" value="1"/>
</dbReference>
<dbReference type="SUPFAM" id="SSF54001">
    <property type="entry name" value="Cysteine proteinases"/>
    <property type="match status" value="1"/>
</dbReference>
<dbReference type="GO" id="GO:0005634">
    <property type="term" value="C:nucleus"/>
    <property type="evidence" value="ECO:0007669"/>
    <property type="project" value="TreeGrafter"/>
</dbReference>
<dbReference type="InterPro" id="IPR038765">
    <property type="entry name" value="Papain-like_cys_pep_sf"/>
</dbReference>
<reference evidence="3 4" key="1">
    <citation type="journal article" date="2013" name="Nat. Genet.">
        <title>The genome of the hydatid tapeworm Echinococcus granulosus.</title>
        <authorList>
            <person name="Zheng H."/>
            <person name="Zhang W."/>
            <person name="Zhang L."/>
            <person name="Zhang Z."/>
            <person name="Li J."/>
            <person name="Lu G."/>
            <person name="Zhu Y."/>
            <person name="Wang Y."/>
            <person name="Huang Y."/>
            <person name="Liu J."/>
            <person name="Kang H."/>
            <person name="Chen J."/>
            <person name="Wang L."/>
            <person name="Chen A."/>
            <person name="Yu S."/>
            <person name="Gao Z."/>
            <person name="Jin L."/>
            <person name="Gu W."/>
            <person name="Wang Z."/>
            <person name="Zhao L."/>
            <person name="Shi B."/>
            <person name="Wen H."/>
            <person name="Lin R."/>
            <person name="Jones M.K."/>
            <person name="Brejova B."/>
            <person name="Vinar T."/>
            <person name="Zhao G."/>
            <person name="McManus D.P."/>
            <person name="Chen Z."/>
            <person name="Zhou Y."/>
            <person name="Wang S."/>
        </authorList>
    </citation>
    <scope>NUCLEOTIDE SEQUENCE [LARGE SCALE GENOMIC DNA]</scope>
</reference>
<dbReference type="PANTHER" id="PTHR24006">
    <property type="entry name" value="UBIQUITIN CARBOXYL-TERMINAL HYDROLASE"/>
    <property type="match status" value="1"/>
</dbReference>
<dbReference type="Proteomes" id="UP000019149">
    <property type="component" value="Unassembled WGS sequence"/>
</dbReference>
<dbReference type="InterPro" id="IPR028889">
    <property type="entry name" value="USP"/>
</dbReference>
<accession>W6UEX2</accession>
<organism evidence="3 4">
    <name type="scientific">Echinococcus granulosus</name>
    <name type="common">Hydatid tapeworm</name>
    <dbReference type="NCBI Taxonomy" id="6210"/>
    <lineage>
        <taxon>Eukaryota</taxon>
        <taxon>Metazoa</taxon>
        <taxon>Spiralia</taxon>
        <taxon>Lophotrochozoa</taxon>
        <taxon>Platyhelminthes</taxon>
        <taxon>Cestoda</taxon>
        <taxon>Eucestoda</taxon>
        <taxon>Cyclophyllidea</taxon>
        <taxon>Taeniidae</taxon>
        <taxon>Echinococcus</taxon>
        <taxon>Echinococcus granulosus group</taxon>
    </lineage>
</organism>
<dbReference type="Pfam" id="PF00443">
    <property type="entry name" value="UCH"/>
    <property type="match status" value="1"/>
</dbReference>
<evidence type="ECO:0000313" key="4">
    <source>
        <dbReference type="Proteomes" id="UP000019149"/>
    </source>
</evidence>
<dbReference type="OrthoDB" id="6280231at2759"/>
<dbReference type="CTD" id="36344193"/>
<dbReference type="RefSeq" id="XP_024347868.1">
    <property type="nucleotide sequence ID" value="XM_024497727.1"/>
</dbReference>
<dbReference type="AlphaFoldDB" id="W6UEX2"/>
<dbReference type="GO" id="GO:0005829">
    <property type="term" value="C:cytosol"/>
    <property type="evidence" value="ECO:0007669"/>
    <property type="project" value="TreeGrafter"/>
</dbReference>
<feature type="compositionally biased region" description="Polar residues" evidence="1">
    <location>
        <begin position="893"/>
        <end position="905"/>
    </location>
</feature>
<protein>
    <submittedName>
        <fullName evidence="3">Ubiquitin hydrolase FAF-X</fullName>
    </submittedName>
</protein>
<dbReference type="GO" id="GO:0004843">
    <property type="term" value="F:cysteine-type deubiquitinase activity"/>
    <property type="evidence" value="ECO:0007669"/>
    <property type="project" value="InterPro"/>
</dbReference>
<sequence>MFHGILSDTMYCEDCGHRYDREQSFSAINLTVCTGDLLEAMRQYTREEVMEDDNAYFCERCQMKQRTLKRLTFSSLPPVLCLQLKRFGFDWERQVAVKSNQVFSFPRRLDMTPFMGDNAIQEEYEDEEERHTALTPPTERGPTRLGNGEPNGHAPHLRFHSHSESFEIALPSYVYELSGIVIHSGQAHAGHYYSFIRDRGRMEQAHIIERKRSQSVSGAAGLSGFINSQNPPHNFPRCDTLTQGTEDCSAHADANLPERWLKFNDTHIEEVEMTDEFLRQECFGGTYLAEVPAPQDFFEEEEEERHIAKGYWYGPGAIPSNRAVVDEGRLHKPRSSMDEAHSLVSRGSRRSIQFSRPPFTGSSASTASAARQHRLSLALTSSLLRVSPLANTHPSSTCLAGLNASSGGSGVGIGLRQGSWNGNGTAREALAGDSATALEQPTSNDTAASSPADEMLLRIRRRNLAFLRDQSIFSPDYANFVYNLAQGVLGSFSVKVDTTALQLEPGRAIMGCQLVANFLFTTYLPLHASVKVSISPDLCKRLLGLCAPPPRNGREALPHHTSASEQASLQEAGAKLDTHWMEMLLSLMTANAQAISWSLGFLVRSPTRPMLNYMLACPKPLLRHQTARLVGVVLNTFYASKDASILDASLNNLVDYLLDLLPLEVPQYAQHCAPYFGLLLGYVETCPRASVHLSNRSGTRRLLSFLVREDADREETLSIDTGALSPPPSMPTQNVCIVVPSIVTPQKDAGFPTWASPLRNWTASQSKELGNYYLLLAHMLLQSNFDQFRNHPLSPTVPHPSRLSLFPRPETARWLGFSSLSISSDALSQASAHDLPPRLRYVGMFLLVEAVIRTYVENPHTPPPPQRQHEQQHQSHLQQQSSVTGSVGGGKADTNQTPTHRNSSAGAAEELSLRDAMVDVLIHLTQSWWIPSAAFISMLLSLIVTRPLVEIRHYFDLTKQLLRVKDELQSLRVLAVLCGLQGPAWCLRPNFHSSRTESETIFGDIATETTDGCEGVDGSNAEQESSRYPSPPDFTHPGLLSRPFTDVNN</sequence>
<dbReference type="PROSITE" id="PS50235">
    <property type="entry name" value="USP_3"/>
    <property type="match status" value="1"/>
</dbReference>
<dbReference type="OMA" id="HADANLP"/>
<feature type="region of interest" description="Disordered" evidence="1">
    <location>
        <begin position="333"/>
        <end position="367"/>
    </location>
</feature>